<dbReference type="OrthoDB" id="3125444at2759"/>
<reference evidence="2" key="2">
    <citation type="submission" date="2021-10" db="EMBL/GenBank/DDBJ databases">
        <title>Phylogenomics reveals ancestral predisposition of the termite-cultivated fungus Termitomyces towards a domesticated lifestyle.</title>
        <authorList>
            <person name="Auxier B."/>
            <person name="Grum-Grzhimaylo A."/>
            <person name="Cardenas M.E."/>
            <person name="Lodge J.D."/>
            <person name="Laessoe T."/>
            <person name="Pedersen O."/>
            <person name="Smith M.E."/>
            <person name="Kuyper T.W."/>
            <person name="Franco-Molano E.A."/>
            <person name="Baroni T.J."/>
            <person name="Aanen D.K."/>
        </authorList>
    </citation>
    <scope>NUCLEOTIDE SEQUENCE</scope>
    <source>
        <strain evidence="2">AP01</strain>
        <tissue evidence="2">Mycelium</tissue>
    </source>
</reference>
<feature type="compositionally biased region" description="Basic residues" evidence="1">
    <location>
        <begin position="299"/>
        <end position="309"/>
    </location>
</feature>
<organism evidence="2 3">
    <name type="scientific">Asterophora parasitica</name>
    <dbReference type="NCBI Taxonomy" id="117018"/>
    <lineage>
        <taxon>Eukaryota</taxon>
        <taxon>Fungi</taxon>
        <taxon>Dikarya</taxon>
        <taxon>Basidiomycota</taxon>
        <taxon>Agaricomycotina</taxon>
        <taxon>Agaricomycetes</taxon>
        <taxon>Agaricomycetidae</taxon>
        <taxon>Agaricales</taxon>
        <taxon>Tricholomatineae</taxon>
        <taxon>Lyophyllaceae</taxon>
        <taxon>Asterophora</taxon>
    </lineage>
</organism>
<keyword evidence="3" id="KW-1185">Reference proteome</keyword>
<dbReference type="EMBL" id="JABCKV010000052">
    <property type="protein sequence ID" value="KAG5645005.1"/>
    <property type="molecule type" value="Genomic_DNA"/>
</dbReference>
<proteinExistence type="predicted"/>
<accession>A0A9P7G926</accession>
<dbReference type="Proteomes" id="UP000775547">
    <property type="component" value="Unassembled WGS sequence"/>
</dbReference>
<comment type="caution">
    <text evidence="2">The sequence shown here is derived from an EMBL/GenBank/DDBJ whole genome shotgun (WGS) entry which is preliminary data.</text>
</comment>
<name>A0A9P7G926_9AGAR</name>
<evidence type="ECO:0000256" key="1">
    <source>
        <dbReference type="SAM" id="MobiDB-lite"/>
    </source>
</evidence>
<evidence type="ECO:0000313" key="3">
    <source>
        <dbReference type="Proteomes" id="UP000775547"/>
    </source>
</evidence>
<sequence>MELGVQRFMGFDGLKLDGLVNASSAISSFSYLFPNFAKVVFALLVTVLGARYLYMSVNGKDLFEYMVEEEGIELYLPEDLGYGPWENLEVVLELTVEEPVVEELPEDEEIQPPRIPLTNIGDRELYNPHSLQDLDPIFIPLPEGVDEDLSNPLFIPLPEGLDEDLSNPLFIPLPEDVDEDLSNPLFIPLPESLDEDLWSPVLIPLPDCDGDLDLTCPGLIPLPEPDTDEADELTSPIATLNLFAVTFIPSTPTPTEVSRHTLNPLATSFTPPTAIRLIGLGIWRPNPNPSVAAEIRRAKPNKPGKRERKRAREAAKERERGTGMVSLPIALDPGPSSRMSLLSSSSPSPRLTMATLLPEAGFSTLRDETNRELLPGRAIARQINAKREVNATGRPRFLNGRRGPLKMSLWCWKGMSSRWKPGVG</sequence>
<evidence type="ECO:0000313" key="2">
    <source>
        <dbReference type="EMBL" id="KAG5645005.1"/>
    </source>
</evidence>
<feature type="region of interest" description="Disordered" evidence="1">
    <location>
        <begin position="299"/>
        <end position="320"/>
    </location>
</feature>
<protein>
    <submittedName>
        <fullName evidence="2">Uncharacterized protein</fullName>
    </submittedName>
</protein>
<reference evidence="2" key="1">
    <citation type="submission" date="2020-07" db="EMBL/GenBank/DDBJ databases">
        <authorList>
            <person name="Nieuwenhuis M."/>
            <person name="Van De Peppel L.J.J."/>
        </authorList>
    </citation>
    <scope>NUCLEOTIDE SEQUENCE</scope>
    <source>
        <strain evidence="2">AP01</strain>
        <tissue evidence="2">Mycelium</tissue>
    </source>
</reference>
<gene>
    <name evidence="2" type="ORF">DXG03_007282</name>
</gene>
<dbReference type="AlphaFoldDB" id="A0A9P7G926"/>
<feature type="compositionally biased region" description="Basic and acidic residues" evidence="1">
    <location>
        <begin position="310"/>
        <end position="320"/>
    </location>
</feature>